<dbReference type="InterPro" id="IPR051598">
    <property type="entry name" value="TSUP/Inactive_protease-like"/>
</dbReference>
<evidence type="ECO:0000313" key="7">
    <source>
        <dbReference type="Proteomes" id="UP000007599"/>
    </source>
</evidence>
<evidence type="ECO:0000256" key="3">
    <source>
        <dbReference type="ARBA" id="ARBA00022989"/>
    </source>
</evidence>
<feature type="transmembrane region" description="Helical" evidence="5">
    <location>
        <begin position="106"/>
        <end position="124"/>
    </location>
</feature>
<dbReference type="PANTHER" id="PTHR43701:SF2">
    <property type="entry name" value="MEMBRANE TRANSPORTER PROTEIN YJNA-RELATED"/>
    <property type="match status" value="1"/>
</dbReference>
<dbReference type="InterPro" id="IPR002781">
    <property type="entry name" value="TM_pro_TauE-like"/>
</dbReference>
<organism evidence="6 7">
    <name type="scientific">Flavobacterium indicum (strain DSM 17447 / CIP 109464 / GPTSA100-9)</name>
    <dbReference type="NCBI Taxonomy" id="1094466"/>
    <lineage>
        <taxon>Bacteria</taxon>
        <taxon>Pseudomonadati</taxon>
        <taxon>Bacteroidota</taxon>
        <taxon>Flavobacteriia</taxon>
        <taxon>Flavobacteriales</taxon>
        <taxon>Flavobacteriaceae</taxon>
        <taxon>Flavobacterium</taxon>
    </lineage>
</organism>
<evidence type="ECO:0000256" key="2">
    <source>
        <dbReference type="ARBA" id="ARBA00022692"/>
    </source>
</evidence>
<feature type="transmembrane region" description="Helical" evidence="5">
    <location>
        <begin position="49"/>
        <end position="68"/>
    </location>
</feature>
<comment type="similarity">
    <text evidence="5">Belongs to the 4-toluene sulfonate uptake permease (TSUP) (TC 2.A.102) family.</text>
</comment>
<reference evidence="6 7" key="1">
    <citation type="journal article" date="2012" name="J. Bacteriol.">
        <title>Complete Genome Sequence of Flavobacterium indicum GPSTA100-9T, Isolated from Warm Spring Water.</title>
        <authorList>
            <person name="Barbier P."/>
            <person name="Houel A."/>
            <person name="Loux V."/>
            <person name="Poulain J."/>
            <person name="Bernardet J.F."/>
            <person name="Touchon M."/>
            <person name="Duchaud E."/>
        </authorList>
    </citation>
    <scope>NUCLEOTIDE SEQUENCE [LARGE SCALE GENOMIC DNA]</scope>
    <source>
        <strain evidence="7">DSM 17447 / CIP 109464 / GPTSA100-9</strain>
    </source>
</reference>
<dbReference type="PATRIC" id="fig|1094466.5.peg.1779"/>
<reference evidence="7" key="2">
    <citation type="submission" date="2012-03" db="EMBL/GenBank/DDBJ databases">
        <title>Complete genome sequence of Flavobacterium indicum GPTSA100-9T, isolated from warm spring water.</title>
        <authorList>
            <person name="Barbier P."/>
            <person name="Houel A."/>
            <person name="Loux V."/>
            <person name="Poulain J."/>
            <person name="Bernardet J.-F."/>
            <person name="Touchon M."/>
            <person name="Duchaud E."/>
        </authorList>
    </citation>
    <scope>NUCLEOTIDE SEQUENCE [LARGE SCALE GENOMIC DNA]</scope>
    <source>
        <strain evidence="7">DSM 17447 / CIP 109464 / GPTSA100-9</strain>
    </source>
</reference>
<protein>
    <recommendedName>
        <fullName evidence="5">Probable membrane transporter protein</fullName>
    </recommendedName>
</protein>
<keyword evidence="4 5" id="KW-0472">Membrane</keyword>
<accession>H8XU19</accession>
<dbReference type="eggNOG" id="COG0730">
    <property type="taxonomic scope" value="Bacteria"/>
</dbReference>
<feature type="transmembrane region" description="Helical" evidence="5">
    <location>
        <begin position="12"/>
        <end position="43"/>
    </location>
</feature>
<keyword evidence="5" id="KW-1003">Cell membrane</keyword>
<keyword evidence="2 5" id="KW-0812">Transmembrane</keyword>
<name>H8XU19_FLAIG</name>
<dbReference type="STRING" id="1094466.KQS_09075"/>
<gene>
    <name evidence="6" type="ordered locus">KQS_09075</name>
</gene>
<keyword evidence="7" id="KW-1185">Reference proteome</keyword>
<proteinExistence type="inferred from homology"/>
<evidence type="ECO:0000256" key="4">
    <source>
        <dbReference type="ARBA" id="ARBA00023136"/>
    </source>
</evidence>
<dbReference type="Proteomes" id="UP000007599">
    <property type="component" value="Chromosome I"/>
</dbReference>
<dbReference type="GO" id="GO:0005886">
    <property type="term" value="C:plasma membrane"/>
    <property type="evidence" value="ECO:0007669"/>
    <property type="project" value="UniProtKB-SubCell"/>
</dbReference>
<dbReference type="RefSeq" id="WP_014388868.1">
    <property type="nucleotide sequence ID" value="NC_017025.1"/>
</dbReference>
<dbReference type="EMBL" id="HE774682">
    <property type="protein sequence ID" value="CCG53749.1"/>
    <property type="molecule type" value="Genomic_DNA"/>
</dbReference>
<evidence type="ECO:0000256" key="5">
    <source>
        <dbReference type="RuleBase" id="RU363041"/>
    </source>
</evidence>
<feature type="transmembrane region" description="Helical" evidence="5">
    <location>
        <begin position="80"/>
        <end position="100"/>
    </location>
</feature>
<dbReference type="AlphaFoldDB" id="H8XU19"/>
<evidence type="ECO:0000256" key="1">
    <source>
        <dbReference type="ARBA" id="ARBA00004141"/>
    </source>
</evidence>
<dbReference type="KEGG" id="fin:KQS_09075"/>
<comment type="subcellular location">
    <subcellularLocation>
        <location evidence="5">Cell membrane</location>
        <topology evidence="5">Multi-pass membrane protein</topology>
    </subcellularLocation>
    <subcellularLocation>
        <location evidence="1">Membrane</location>
        <topology evidence="1">Multi-pass membrane protein</topology>
    </subcellularLocation>
</comment>
<dbReference type="Pfam" id="PF01925">
    <property type="entry name" value="TauE"/>
    <property type="match status" value="1"/>
</dbReference>
<dbReference type="PANTHER" id="PTHR43701">
    <property type="entry name" value="MEMBRANE TRANSPORTER PROTEIN MJ0441-RELATED"/>
    <property type="match status" value="1"/>
</dbReference>
<sequence>MKAPMTAQTIISLIIIGILAGVLSGLVGVGGGVIMVPLMVLFFGMTQHQAQGTSLAVLAVPVTAVAVYNYYQEGHINVKFALIIAVFFVLGSIIGSKFAISLDQKTLKKIFAIILIVIAGKMLLDK</sequence>
<keyword evidence="3 5" id="KW-1133">Transmembrane helix</keyword>
<dbReference type="HOGENOM" id="CLU_045498_13_2_10"/>
<evidence type="ECO:0000313" key="6">
    <source>
        <dbReference type="EMBL" id="CCG53749.1"/>
    </source>
</evidence>